<organism evidence="3 4">
    <name type="scientific">Ralstonia pickettii</name>
    <name type="common">Burkholderia pickettii</name>
    <dbReference type="NCBI Taxonomy" id="329"/>
    <lineage>
        <taxon>Bacteria</taxon>
        <taxon>Pseudomonadati</taxon>
        <taxon>Pseudomonadota</taxon>
        <taxon>Betaproteobacteria</taxon>
        <taxon>Burkholderiales</taxon>
        <taxon>Burkholderiaceae</taxon>
        <taxon>Ralstonia</taxon>
    </lineage>
</organism>
<evidence type="ECO:0000313" key="3">
    <source>
        <dbReference type="EMBL" id="PLC43808.1"/>
    </source>
</evidence>
<feature type="signal peptide" evidence="1">
    <location>
        <begin position="1"/>
        <end position="34"/>
    </location>
</feature>
<evidence type="ECO:0000256" key="1">
    <source>
        <dbReference type="SAM" id="SignalP"/>
    </source>
</evidence>
<dbReference type="Gene3D" id="3.40.50.10610">
    <property type="entry name" value="ABC-type transport auxiliary lipoprotein component"/>
    <property type="match status" value="1"/>
</dbReference>
<protein>
    <submittedName>
        <fullName evidence="3">ABC transporter</fullName>
    </submittedName>
</protein>
<dbReference type="Pfam" id="PF03886">
    <property type="entry name" value="ABC_trans_aux"/>
    <property type="match status" value="1"/>
</dbReference>
<dbReference type="Proteomes" id="UP000234456">
    <property type="component" value="Unassembled WGS sequence"/>
</dbReference>
<sequence>MPMLSSVFRRTYALPALMALLLLAACSSAPVAPAALYDFGLAPAASAGARLPTALRVADVAGPGWMDGNAIYYRLAYAQSQRTDVYANSRWVESPVSLFDARLRNAAAGRGQVVGYPTPDVPSLRVELVDFSQVFDRPDASRGVVRLRATVSLARGVIDQRVVQAEAPAPSADAAGGVAALTQASDKAISEVLDWVAGLPLAASPSSAPARSAAASGMPRR</sequence>
<reference evidence="3 4" key="1">
    <citation type="submission" date="2017-12" db="EMBL/GenBank/DDBJ databases">
        <title>Draft genome sequence of Ralstonia pickettii 52.</title>
        <authorList>
            <person name="Zheng B."/>
        </authorList>
    </citation>
    <scope>NUCLEOTIDE SEQUENCE [LARGE SCALE GENOMIC DNA]</scope>
    <source>
        <strain evidence="3 4">52</strain>
    </source>
</reference>
<feature type="domain" description="ABC-type transport auxiliary lipoprotein component" evidence="2">
    <location>
        <begin position="42"/>
        <end position="188"/>
    </location>
</feature>
<dbReference type="SUPFAM" id="SSF159594">
    <property type="entry name" value="XCC0632-like"/>
    <property type="match status" value="1"/>
</dbReference>
<evidence type="ECO:0000313" key="4">
    <source>
        <dbReference type="Proteomes" id="UP000234456"/>
    </source>
</evidence>
<dbReference type="InterPro" id="IPR005586">
    <property type="entry name" value="ABC_trans_aux"/>
</dbReference>
<dbReference type="RefSeq" id="WP_102064392.1">
    <property type="nucleotide sequence ID" value="NZ_PKQE01000001.1"/>
</dbReference>
<dbReference type="EMBL" id="PKQE01000001">
    <property type="protein sequence ID" value="PLC43808.1"/>
    <property type="molecule type" value="Genomic_DNA"/>
</dbReference>
<feature type="chain" id="PRO_5014645772" evidence="1">
    <location>
        <begin position="35"/>
        <end position="221"/>
    </location>
</feature>
<gene>
    <name evidence="3" type="ORF">C0Q88_03615</name>
</gene>
<evidence type="ECO:0000259" key="2">
    <source>
        <dbReference type="Pfam" id="PF03886"/>
    </source>
</evidence>
<name>A0A2N4TVT4_RALPI</name>
<keyword evidence="1" id="KW-0732">Signal</keyword>
<accession>A0A2N4TVT4</accession>
<dbReference type="OrthoDB" id="5568302at2"/>
<dbReference type="AlphaFoldDB" id="A0A2N4TVT4"/>
<proteinExistence type="predicted"/>
<comment type="caution">
    <text evidence="3">The sequence shown here is derived from an EMBL/GenBank/DDBJ whole genome shotgun (WGS) entry which is preliminary data.</text>
</comment>